<protein>
    <recommendedName>
        <fullName evidence="11">enoyl-[acyl-carrier-protein] reductase</fullName>
        <ecNumber evidence="11">1.3.1.104</ecNumber>
    </recommendedName>
</protein>
<dbReference type="InterPro" id="IPR020843">
    <property type="entry name" value="ER"/>
</dbReference>
<evidence type="ECO:0000256" key="2">
    <source>
        <dbReference type="ARBA" id="ARBA00010371"/>
    </source>
</evidence>
<dbReference type="CDD" id="cd08290">
    <property type="entry name" value="ETR"/>
    <property type="match status" value="1"/>
</dbReference>
<dbReference type="EC" id="1.3.1.104" evidence="11"/>
<feature type="domain" description="J" evidence="13">
    <location>
        <begin position="2"/>
        <end position="63"/>
    </location>
</feature>
<keyword evidence="3" id="KW-0444">Lipid biosynthesis</keyword>
<dbReference type="SUPFAM" id="SSF51735">
    <property type="entry name" value="NAD(P)-binding Rossmann-fold domains"/>
    <property type="match status" value="1"/>
</dbReference>
<keyword evidence="5" id="KW-0521">NADP</keyword>
<evidence type="ECO:0000256" key="12">
    <source>
        <dbReference type="ARBA" id="ARBA00048843"/>
    </source>
</evidence>
<organism evidence="14 15">
    <name type="scientific">Chlamydomonas eustigma</name>
    <dbReference type="NCBI Taxonomy" id="1157962"/>
    <lineage>
        <taxon>Eukaryota</taxon>
        <taxon>Viridiplantae</taxon>
        <taxon>Chlorophyta</taxon>
        <taxon>core chlorophytes</taxon>
        <taxon>Chlorophyceae</taxon>
        <taxon>CS clade</taxon>
        <taxon>Chlamydomonadales</taxon>
        <taxon>Chlamydomonadaceae</taxon>
        <taxon>Chlamydomonas</taxon>
    </lineage>
</organism>
<dbReference type="CDD" id="cd06257">
    <property type="entry name" value="DnaJ"/>
    <property type="match status" value="1"/>
</dbReference>
<keyword evidence="4" id="KW-0276">Fatty acid metabolism</keyword>
<evidence type="ECO:0000313" key="14">
    <source>
        <dbReference type="EMBL" id="GAX80556.1"/>
    </source>
</evidence>
<proteinExistence type="inferred from homology"/>
<evidence type="ECO:0000256" key="9">
    <source>
        <dbReference type="ARBA" id="ARBA00023128"/>
    </source>
</evidence>
<evidence type="ECO:0000256" key="5">
    <source>
        <dbReference type="ARBA" id="ARBA00022857"/>
    </source>
</evidence>
<evidence type="ECO:0000256" key="6">
    <source>
        <dbReference type="ARBA" id="ARBA00022946"/>
    </source>
</evidence>
<dbReference type="InterPro" id="IPR013154">
    <property type="entry name" value="ADH-like_N"/>
</dbReference>
<keyword evidence="6" id="KW-0809">Transit peptide</keyword>
<dbReference type="GO" id="GO:0006633">
    <property type="term" value="P:fatty acid biosynthetic process"/>
    <property type="evidence" value="ECO:0007669"/>
    <property type="project" value="UniProtKB-KW"/>
</dbReference>
<dbReference type="SMART" id="SM00271">
    <property type="entry name" value="DnaJ"/>
    <property type="match status" value="1"/>
</dbReference>
<dbReference type="InterPro" id="IPR036291">
    <property type="entry name" value="NAD(P)-bd_dom_sf"/>
</dbReference>
<comment type="caution">
    <text evidence="14">The sequence shown here is derived from an EMBL/GenBank/DDBJ whole genome shotgun (WGS) entry which is preliminary data.</text>
</comment>
<dbReference type="Gene3D" id="3.40.50.720">
    <property type="entry name" value="NAD(P)-binding Rossmann-like Domain"/>
    <property type="match status" value="1"/>
</dbReference>
<dbReference type="OrthoDB" id="445556at2759"/>
<dbReference type="InterPro" id="IPR018253">
    <property type="entry name" value="DnaJ_domain_CS"/>
</dbReference>
<dbReference type="InterPro" id="IPR036869">
    <property type="entry name" value="J_dom_sf"/>
</dbReference>
<dbReference type="EMBL" id="BEGY01000054">
    <property type="protein sequence ID" value="GAX80556.1"/>
    <property type="molecule type" value="Genomic_DNA"/>
</dbReference>
<dbReference type="Gene3D" id="1.10.287.110">
    <property type="entry name" value="DnaJ domain"/>
    <property type="match status" value="1"/>
</dbReference>
<evidence type="ECO:0000256" key="11">
    <source>
        <dbReference type="ARBA" id="ARBA00038963"/>
    </source>
</evidence>
<gene>
    <name evidence="14" type="ORF">CEUSTIGMA_g7993.t1</name>
</gene>
<evidence type="ECO:0000256" key="10">
    <source>
        <dbReference type="ARBA" id="ARBA00023160"/>
    </source>
</evidence>
<keyword evidence="10" id="KW-0275">Fatty acid biosynthesis</keyword>
<dbReference type="Proteomes" id="UP000232323">
    <property type="component" value="Unassembled WGS sequence"/>
</dbReference>
<evidence type="ECO:0000256" key="7">
    <source>
        <dbReference type="ARBA" id="ARBA00023002"/>
    </source>
</evidence>
<evidence type="ECO:0000256" key="1">
    <source>
        <dbReference type="ARBA" id="ARBA00004173"/>
    </source>
</evidence>
<comment type="similarity">
    <text evidence="2">Belongs to the zinc-containing alcohol dehydrogenase family. Quinone oxidoreductase subfamily.</text>
</comment>
<dbReference type="PROSITE" id="PS50076">
    <property type="entry name" value="DNAJ_2"/>
    <property type="match status" value="1"/>
</dbReference>
<dbReference type="SUPFAM" id="SSF46565">
    <property type="entry name" value="Chaperone J-domain"/>
    <property type="match status" value="1"/>
</dbReference>
<dbReference type="InterPro" id="IPR001623">
    <property type="entry name" value="DnaJ_domain"/>
</dbReference>
<evidence type="ECO:0000256" key="3">
    <source>
        <dbReference type="ARBA" id="ARBA00022516"/>
    </source>
</evidence>
<keyword evidence="8" id="KW-0443">Lipid metabolism</keyword>
<dbReference type="SUPFAM" id="SSF50129">
    <property type="entry name" value="GroES-like"/>
    <property type="match status" value="1"/>
</dbReference>
<dbReference type="GO" id="GO:0141148">
    <property type="term" value="F:enoyl-[acyl-carrier-protein] reductase (NADPH) activity"/>
    <property type="evidence" value="ECO:0007669"/>
    <property type="project" value="UniProtKB-EC"/>
</dbReference>
<evidence type="ECO:0000259" key="13">
    <source>
        <dbReference type="PROSITE" id="PS50076"/>
    </source>
</evidence>
<dbReference type="Pfam" id="PF00226">
    <property type="entry name" value="DnaJ"/>
    <property type="match status" value="1"/>
</dbReference>
<evidence type="ECO:0000313" key="15">
    <source>
        <dbReference type="Proteomes" id="UP000232323"/>
    </source>
</evidence>
<dbReference type="InterPro" id="IPR051034">
    <property type="entry name" value="Mito_Enoyl-ACP_Reductase"/>
</dbReference>
<evidence type="ECO:0000256" key="8">
    <source>
        <dbReference type="ARBA" id="ARBA00023098"/>
    </source>
</evidence>
<comment type="subcellular location">
    <subcellularLocation>
        <location evidence="1">Mitochondrion</location>
    </subcellularLocation>
</comment>
<sequence length="605" mass="64845">MDLYSYLGVLKTANTVEIRRAYRNLCTKHHPDKGGDAETFKAIQTAFEVLNNHEKRQHYDQTGMVARSADEEFLEIFSKGTFKDPVVRVQQVHASMADQIIMHQGNAGKAGSHTAGFEAWMRSRGSSAASVFDAESAATQFGVVKSSYQPVPVDPPHEVFQVLCTGPGKPEDVLSVCSSALSPALEWREVAVDMVLCPINPADVYSARLGGVYGGDAVDAPYVGGHDGVGIVSKVGPGVKLLQPGDIVIPAKPFMGTWRTRVVWPEIDIVRIPADTGLSLEYIAMGRELCLAYCLLEQYGNLKPGDCIILNSANSTVGQAVLQISKLLKLRAIAVVRDVPGATKQQQQQGAISLSNGHSAGAVNVPTSVLSQNGQHAHQEAASTTLGFNGGFNEAEVLGTATVGWDRMANYLKAIGATEVLRDTGSFKVELDKVKFFSRPKLALDSVGGESGLRLIEALAEGGELVMYGCMSGRPPPFQWQSFVFKGLRVSGFNLRKWLLEPPSRGATATTSSGSTTAPVLGNKLLPILKAVGKLVAANLISLNYTEYDLTTEFSEALDHAMDRAKNTKVLLNMKRMSSTTSAAIMPASAVVTASENCEDDALKI</sequence>
<dbReference type="PANTHER" id="PTHR43981:SF2">
    <property type="entry name" value="ENOYL-[ACYL-CARRIER-PROTEIN] REDUCTASE, MITOCHONDRIAL"/>
    <property type="match status" value="1"/>
</dbReference>
<dbReference type="Pfam" id="PF08240">
    <property type="entry name" value="ADH_N"/>
    <property type="match status" value="1"/>
</dbReference>
<dbReference type="PROSITE" id="PS00636">
    <property type="entry name" value="DNAJ_1"/>
    <property type="match status" value="1"/>
</dbReference>
<dbReference type="AlphaFoldDB" id="A0A250XBX6"/>
<keyword evidence="15" id="KW-1185">Reference proteome</keyword>
<dbReference type="PANTHER" id="PTHR43981">
    <property type="entry name" value="ENOYL-[ACYL-CARRIER-PROTEIN] REDUCTASE, MITOCHONDRIAL"/>
    <property type="match status" value="1"/>
</dbReference>
<accession>A0A250XBX6</accession>
<dbReference type="SMART" id="SM00829">
    <property type="entry name" value="PKS_ER"/>
    <property type="match status" value="1"/>
</dbReference>
<dbReference type="GO" id="GO:0005739">
    <property type="term" value="C:mitochondrion"/>
    <property type="evidence" value="ECO:0007669"/>
    <property type="project" value="UniProtKB-SubCell"/>
</dbReference>
<keyword evidence="7" id="KW-0560">Oxidoreductase</keyword>
<dbReference type="STRING" id="1157962.A0A250XBX6"/>
<dbReference type="InterPro" id="IPR011032">
    <property type="entry name" value="GroES-like_sf"/>
</dbReference>
<dbReference type="PRINTS" id="PR00625">
    <property type="entry name" value="JDOMAIN"/>
</dbReference>
<name>A0A250XBX6_9CHLO</name>
<evidence type="ECO:0000256" key="4">
    <source>
        <dbReference type="ARBA" id="ARBA00022832"/>
    </source>
</evidence>
<dbReference type="Gene3D" id="3.90.180.10">
    <property type="entry name" value="Medium-chain alcohol dehydrogenases, catalytic domain"/>
    <property type="match status" value="1"/>
</dbReference>
<reference evidence="14 15" key="1">
    <citation type="submission" date="2017-08" db="EMBL/GenBank/DDBJ databases">
        <title>Acidophilic green algal genome provides insights into adaptation to an acidic environment.</title>
        <authorList>
            <person name="Hirooka S."/>
            <person name="Hirose Y."/>
            <person name="Kanesaki Y."/>
            <person name="Higuchi S."/>
            <person name="Fujiwara T."/>
            <person name="Onuma R."/>
            <person name="Era A."/>
            <person name="Ohbayashi R."/>
            <person name="Uzuka A."/>
            <person name="Nozaki H."/>
            <person name="Yoshikawa H."/>
            <person name="Miyagishima S.Y."/>
        </authorList>
    </citation>
    <scope>NUCLEOTIDE SEQUENCE [LARGE SCALE GENOMIC DNA]</scope>
    <source>
        <strain evidence="14 15">NIES-2499</strain>
    </source>
</reference>
<comment type="catalytic activity">
    <reaction evidence="12">
        <text>a 2,3-saturated acyl-[ACP] + NADP(+) = a (2E)-enoyl-[ACP] + NADPH + H(+)</text>
        <dbReference type="Rhea" id="RHEA:22564"/>
        <dbReference type="Rhea" id="RHEA-COMP:9925"/>
        <dbReference type="Rhea" id="RHEA-COMP:9926"/>
        <dbReference type="ChEBI" id="CHEBI:15378"/>
        <dbReference type="ChEBI" id="CHEBI:57783"/>
        <dbReference type="ChEBI" id="CHEBI:58349"/>
        <dbReference type="ChEBI" id="CHEBI:78784"/>
        <dbReference type="ChEBI" id="CHEBI:78785"/>
        <dbReference type="EC" id="1.3.1.104"/>
    </reaction>
</comment>
<keyword evidence="9" id="KW-0496">Mitochondrion</keyword>